<proteinExistence type="predicted"/>
<dbReference type="Proteomes" id="UP000649799">
    <property type="component" value="Unassembled WGS sequence"/>
</dbReference>
<dbReference type="EMBL" id="JAANYN010000031">
    <property type="protein sequence ID" value="NHE60005.1"/>
    <property type="molecule type" value="Genomic_DNA"/>
</dbReference>
<sequence>MEKRFKSLSLFEFHERFPDEESCVKYLASLKWQDGYQCKKCGHGHYCQGIEKYDRQCTKCRRLESPKSGTLFHRCKFPLLKAFYIVYYVSTSKSGISSPELSRKLELRQKTCWLFKQKVMRAMSSSGNHPMDGKVDVDETYVGGQDEKAVGRNEGKKQIMVVAVERKGKGVSRIYGRVVDTAARKHLKRFMMDHIAPGAAVRTDRWSGYRGLESEFPKLIREKSEKKGKNFPQLHRTVMLFKAWLRGIHHSVIHLQPYIDEYTYRFNRHKMKEGIFENLMKRMVEKPPYPYKEFYLSYA</sequence>
<dbReference type="Pfam" id="PF12762">
    <property type="entry name" value="DDE_Tnp_IS1595"/>
    <property type="match status" value="1"/>
</dbReference>
<evidence type="ECO:0000259" key="1">
    <source>
        <dbReference type="SMART" id="SM01126"/>
    </source>
</evidence>
<reference evidence="2 3" key="1">
    <citation type="submission" date="2020-03" db="EMBL/GenBank/DDBJ databases">
        <title>Cyclobacterium plantarum sp. nov., a marine bacterium isolated from a coastal-marine wetland.</title>
        <authorList>
            <person name="Sanchez-Porro C."/>
            <person name="Ventosa A."/>
            <person name="Amoozegar M."/>
        </authorList>
    </citation>
    <scope>NUCLEOTIDE SEQUENCE [LARGE SCALE GENOMIC DNA]</scope>
    <source>
        <strain evidence="2 3">GBPx2</strain>
    </source>
</reference>
<keyword evidence="3" id="KW-1185">Reference proteome</keyword>
<dbReference type="RefSeq" id="WP_166151940.1">
    <property type="nucleotide sequence ID" value="NZ_JAANYN010000031.1"/>
</dbReference>
<protein>
    <submittedName>
        <fullName evidence="2">IS1595 family transposase</fullName>
    </submittedName>
</protein>
<evidence type="ECO:0000313" key="3">
    <source>
        <dbReference type="Proteomes" id="UP000649799"/>
    </source>
</evidence>
<name>A0ABX0HIV3_9BACT</name>
<accession>A0ABX0HIV3</accession>
<dbReference type="NCBIfam" id="NF033547">
    <property type="entry name" value="transpos_IS1595"/>
    <property type="match status" value="1"/>
</dbReference>
<dbReference type="InterPro" id="IPR024445">
    <property type="entry name" value="Tnp_ISXO2-like"/>
</dbReference>
<comment type="caution">
    <text evidence="2">The sequence shown here is derived from an EMBL/GenBank/DDBJ whole genome shotgun (WGS) entry which is preliminary data.</text>
</comment>
<organism evidence="2 3">
    <name type="scientific">Cyclobacterium plantarum</name>
    <dbReference type="NCBI Taxonomy" id="2716263"/>
    <lineage>
        <taxon>Bacteria</taxon>
        <taxon>Pseudomonadati</taxon>
        <taxon>Bacteroidota</taxon>
        <taxon>Cytophagia</taxon>
        <taxon>Cytophagales</taxon>
        <taxon>Cyclobacteriaceae</taxon>
        <taxon>Cyclobacterium</taxon>
    </lineage>
</organism>
<gene>
    <name evidence="2" type="ORF">G9Q97_24665</name>
</gene>
<dbReference type="SMART" id="SM01126">
    <property type="entry name" value="DDE_Tnp_IS1595"/>
    <property type="match status" value="1"/>
</dbReference>
<feature type="domain" description="ISXO2-like transposase" evidence="1">
    <location>
        <begin position="130"/>
        <end position="267"/>
    </location>
</feature>
<evidence type="ECO:0000313" key="2">
    <source>
        <dbReference type="EMBL" id="NHE60005.1"/>
    </source>
</evidence>